<feature type="transmembrane region" description="Helical" evidence="5">
    <location>
        <begin position="56"/>
        <end position="74"/>
    </location>
</feature>
<accession>A0AAW0R4Y1</accession>
<comment type="caution">
    <text evidence="8">The sequence shown here is derived from an EMBL/GenBank/DDBJ whole genome shotgun (WGS) entry which is preliminary data.</text>
</comment>
<feature type="transmembrane region" description="Helical" evidence="5">
    <location>
        <begin position="86"/>
        <end position="105"/>
    </location>
</feature>
<evidence type="ECO:0000313" key="8">
    <source>
        <dbReference type="EMBL" id="KAK8123970.1"/>
    </source>
</evidence>
<dbReference type="EMBL" id="JAQQWP010000003">
    <property type="protein sequence ID" value="KAK8123970.1"/>
    <property type="molecule type" value="Genomic_DNA"/>
</dbReference>
<keyword evidence="2 5" id="KW-0812">Transmembrane</keyword>
<dbReference type="AlphaFoldDB" id="A0AAW0R4Y1"/>
<dbReference type="CDD" id="cd17323">
    <property type="entry name" value="MFS_Tpo1_MDR_like"/>
    <property type="match status" value="1"/>
</dbReference>
<feature type="transmembrane region" description="Helical" evidence="5">
    <location>
        <begin position="371"/>
        <end position="395"/>
    </location>
</feature>
<keyword evidence="3 5" id="KW-1133">Transmembrane helix</keyword>
<dbReference type="InterPro" id="IPR011701">
    <property type="entry name" value="MFS"/>
</dbReference>
<dbReference type="GO" id="GO:0042908">
    <property type="term" value="P:xenobiotic transport"/>
    <property type="evidence" value="ECO:0007669"/>
    <property type="project" value="UniProtKB-ARBA"/>
</dbReference>
<dbReference type="SUPFAM" id="SSF103473">
    <property type="entry name" value="MFS general substrate transporter"/>
    <property type="match status" value="1"/>
</dbReference>
<dbReference type="InterPro" id="IPR036259">
    <property type="entry name" value="MFS_trans_sf"/>
</dbReference>
<keyword evidence="6" id="KW-0732">Signal</keyword>
<dbReference type="GO" id="GO:0016020">
    <property type="term" value="C:membrane"/>
    <property type="evidence" value="ECO:0007669"/>
    <property type="project" value="UniProtKB-SubCell"/>
</dbReference>
<dbReference type="Pfam" id="PF07690">
    <property type="entry name" value="MFS_1"/>
    <property type="match status" value="1"/>
</dbReference>
<comment type="subcellular location">
    <subcellularLocation>
        <location evidence="1">Membrane</location>
        <topology evidence="1">Multi-pass membrane protein</topology>
    </subcellularLocation>
</comment>
<feature type="transmembrane region" description="Helical" evidence="5">
    <location>
        <begin position="300"/>
        <end position="318"/>
    </location>
</feature>
<keyword evidence="9" id="KW-1185">Reference proteome</keyword>
<feature type="chain" id="PRO_5043642861" evidence="6">
    <location>
        <begin position="30"/>
        <end position="475"/>
    </location>
</feature>
<proteinExistence type="predicted"/>
<name>A0AAW0R4Y1_9PEZI</name>
<dbReference type="Gene3D" id="1.20.1250.20">
    <property type="entry name" value="MFS general substrate transporter like domains"/>
    <property type="match status" value="1"/>
</dbReference>
<evidence type="ECO:0000256" key="6">
    <source>
        <dbReference type="SAM" id="SignalP"/>
    </source>
</evidence>
<protein>
    <submittedName>
        <fullName evidence="8">Efflux pump</fullName>
    </submittedName>
</protein>
<feature type="transmembrane region" description="Helical" evidence="5">
    <location>
        <begin position="431"/>
        <end position="455"/>
    </location>
</feature>
<feature type="domain" description="Major facilitator superfamily (MFS) profile" evidence="7">
    <location>
        <begin position="19"/>
        <end position="457"/>
    </location>
</feature>
<evidence type="ECO:0000259" key="7">
    <source>
        <dbReference type="PROSITE" id="PS50850"/>
    </source>
</evidence>
<evidence type="ECO:0000256" key="2">
    <source>
        <dbReference type="ARBA" id="ARBA00022692"/>
    </source>
</evidence>
<feature type="transmembrane region" description="Helical" evidence="5">
    <location>
        <begin position="144"/>
        <end position="166"/>
    </location>
</feature>
<dbReference type="InterPro" id="IPR020846">
    <property type="entry name" value="MFS_dom"/>
</dbReference>
<dbReference type="GO" id="GO:0022857">
    <property type="term" value="F:transmembrane transporter activity"/>
    <property type="evidence" value="ECO:0007669"/>
    <property type="project" value="InterPro"/>
</dbReference>
<feature type="signal peptide" evidence="6">
    <location>
        <begin position="1"/>
        <end position="29"/>
    </location>
</feature>
<organism evidence="8 9">
    <name type="scientific">Apiospora kogelbergensis</name>
    <dbReference type="NCBI Taxonomy" id="1337665"/>
    <lineage>
        <taxon>Eukaryota</taxon>
        <taxon>Fungi</taxon>
        <taxon>Dikarya</taxon>
        <taxon>Ascomycota</taxon>
        <taxon>Pezizomycotina</taxon>
        <taxon>Sordariomycetes</taxon>
        <taxon>Xylariomycetidae</taxon>
        <taxon>Amphisphaeriales</taxon>
        <taxon>Apiosporaceae</taxon>
        <taxon>Apiospora</taxon>
    </lineage>
</organism>
<dbReference type="PANTHER" id="PTHR23502">
    <property type="entry name" value="MAJOR FACILITATOR SUPERFAMILY"/>
    <property type="match status" value="1"/>
</dbReference>
<dbReference type="PANTHER" id="PTHR23502:SF60">
    <property type="entry name" value="MAJOR FACILITATOR SUPERFAMILY (MFS) PROFILE DOMAIN-CONTAINING PROTEIN-RELATED"/>
    <property type="match status" value="1"/>
</dbReference>
<sequence>MPTTFTTPRQWSFVRKCFTTFILSAFAFLQPIAETGIAPAKDEISRDLNIQYDYQWMLVNSLILAGLGLSAILLAPLSEVYGRKPVLLAGCLSFTIWNTACGGAQTAGQLLVLRLFSGFGASVGDAVGGGVISDLWPAELRGRAYAIAMIAPTLATAIGPICGAFLTEGANWRWVFWATSVASVVTIAVAVFFFPETHEDILRQKRLQQPRLERLQQDGMDLGTYGNRKRQVHDTLKTLLNVLGPNLKRPFRMLGTQIIIQVLGVYMALLYGILWLFLFMYPQIWKEQYRQEVRMASLNYLSFGLGLLAGVNIAGHLGDHIYASLKARNHGVGRPEFRIPTMLIGTILAPAGLLLWGWSGEAKLHWIVPNIGSFVFAVGTYVSSACVSVYTIDTYTKYAASAVSTNLTLRSIMAAVFPLFAPYMFDSFGFGIGATILAAGFLTIGVAAMCILWFLGEMLRARSPYCATTDDEGRL</sequence>
<dbReference type="InterPro" id="IPR005829">
    <property type="entry name" value="Sugar_transporter_CS"/>
</dbReference>
<feature type="transmembrane region" description="Helical" evidence="5">
    <location>
        <begin position="258"/>
        <end position="280"/>
    </location>
</feature>
<feature type="transmembrane region" description="Helical" evidence="5">
    <location>
        <begin position="339"/>
        <end position="359"/>
    </location>
</feature>
<reference evidence="8 9" key="1">
    <citation type="submission" date="2023-01" db="EMBL/GenBank/DDBJ databases">
        <title>Analysis of 21 Apiospora genomes using comparative genomics revels a genus with tremendous synthesis potential of carbohydrate active enzymes and secondary metabolites.</title>
        <authorList>
            <person name="Sorensen T."/>
        </authorList>
    </citation>
    <scope>NUCLEOTIDE SEQUENCE [LARGE SCALE GENOMIC DNA]</scope>
    <source>
        <strain evidence="8 9">CBS 117206</strain>
    </source>
</reference>
<dbReference type="Proteomes" id="UP001392437">
    <property type="component" value="Unassembled WGS sequence"/>
</dbReference>
<evidence type="ECO:0000256" key="4">
    <source>
        <dbReference type="ARBA" id="ARBA00023136"/>
    </source>
</evidence>
<feature type="transmembrane region" description="Helical" evidence="5">
    <location>
        <begin position="172"/>
        <end position="194"/>
    </location>
</feature>
<dbReference type="PROSITE" id="PS50850">
    <property type="entry name" value="MFS"/>
    <property type="match status" value="1"/>
</dbReference>
<gene>
    <name evidence="8" type="ORF">PG999_003888</name>
</gene>
<dbReference type="PROSITE" id="PS00216">
    <property type="entry name" value="SUGAR_TRANSPORT_1"/>
    <property type="match status" value="1"/>
</dbReference>
<dbReference type="GO" id="GO:0140115">
    <property type="term" value="P:export across plasma membrane"/>
    <property type="evidence" value="ECO:0007669"/>
    <property type="project" value="UniProtKB-ARBA"/>
</dbReference>
<evidence type="ECO:0000256" key="5">
    <source>
        <dbReference type="SAM" id="Phobius"/>
    </source>
</evidence>
<evidence type="ECO:0000256" key="1">
    <source>
        <dbReference type="ARBA" id="ARBA00004141"/>
    </source>
</evidence>
<evidence type="ECO:0000256" key="3">
    <source>
        <dbReference type="ARBA" id="ARBA00022989"/>
    </source>
</evidence>
<evidence type="ECO:0000313" key="9">
    <source>
        <dbReference type="Proteomes" id="UP001392437"/>
    </source>
</evidence>
<keyword evidence="4 5" id="KW-0472">Membrane</keyword>